<dbReference type="InterPro" id="IPR001647">
    <property type="entry name" value="HTH_TetR"/>
</dbReference>
<accession>U5LD56</accession>
<dbReference type="PATRIC" id="fig|1367477.3.peg.3878"/>
<evidence type="ECO:0000313" key="5">
    <source>
        <dbReference type="EMBL" id="AGX05759.1"/>
    </source>
</evidence>
<dbReference type="STRING" id="1367477.N288_19410"/>
<dbReference type="Proteomes" id="UP000017805">
    <property type="component" value="Chromosome"/>
</dbReference>
<evidence type="ECO:0000256" key="1">
    <source>
        <dbReference type="ARBA" id="ARBA00022491"/>
    </source>
</evidence>
<dbReference type="PANTHER" id="PTHR43479:SF11">
    <property type="entry name" value="ACREF_ENVCD OPERON REPRESSOR-RELATED"/>
    <property type="match status" value="1"/>
</dbReference>
<dbReference type="Gene3D" id="1.10.357.10">
    <property type="entry name" value="Tetracycline Repressor, domain 2"/>
    <property type="match status" value="1"/>
</dbReference>
<dbReference type="PANTHER" id="PTHR43479">
    <property type="entry name" value="ACREF/ENVCD OPERON REPRESSOR-RELATED"/>
    <property type="match status" value="1"/>
</dbReference>
<dbReference type="InterPro" id="IPR050624">
    <property type="entry name" value="HTH-type_Tx_Regulator"/>
</dbReference>
<evidence type="ECO:0000259" key="4">
    <source>
        <dbReference type="PROSITE" id="PS50977"/>
    </source>
</evidence>
<dbReference type="PRINTS" id="PR00455">
    <property type="entry name" value="HTHTETR"/>
</dbReference>
<gene>
    <name evidence="5" type="ORF">N288_19410</name>
</gene>
<feature type="domain" description="HTH tetR-type" evidence="4">
    <location>
        <begin position="38"/>
        <end position="98"/>
    </location>
</feature>
<dbReference type="PROSITE" id="PS50977">
    <property type="entry name" value="HTH_TETR_2"/>
    <property type="match status" value="1"/>
</dbReference>
<keyword evidence="2 3" id="KW-0238">DNA-binding</keyword>
<dbReference type="GO" id="GO:0003677">
    <property type="term" value="F:DNA binding"/>
    <property type="evidence" value="ECO:0007669"/>
    <property type="project" value="UniProtKB-UniRule"/>
</dbReference>
<dbReference type="HOGENOM" id="CLU_069356_12_2_9"/>
<organism evidence="5 6">
    <name type="scientific">Bacillus infantis NRRL B-14911</name>
    <dbReference type="NCBI Taxonomy" id="1367477"/>
    <lineage>
        <taxon>Bacteria</taxon>
        <taxon>Bacillati</taxon>
        <taxon>Bacillota</taxon>
        <taxon>Bacilli</taxon>
        <taxon>Bacillales</taxon>
        <taxon>Bacillaceae</taxon>
        <taxon>Bacillus</taxon>
    </lineage>
</organism>
<dbReference type="InterPro" id="IPR036271">
    <property type="entry name" value="Tet_transcr_reg_TetR-rel_C_sf"/>
</dbReference>
<protein>
    <submittedName>
        <fullName evidence="5">TetR family transcriptional regulator</fullName>
    </submittedName>
</protein>
<evidence type="ECO:0000256" key="2">
    <source>
        <dbReference type="ARBA" id="ARBA00023125"/>
    </source>
</evidence>
<dbReference type="Pfam" id="PF00440">
    <property type="entry name" value="TetR_N"/>
    <property type="match status" value="1"/>
</dbReference>
<keyword evidence="1" id="KW-0678">Repressor</keyword>
<sequence length="227" mass="25701">MNDDSFILAQRNNLHDSIIPFFALFDKWNGGKMLKKNKPKYMQIIEAAVVVIAENGYHQAQVSKIARQAGVADGTIYLYFKNKEDILISLFEEKMGSFVEKIEQNIAGNDSATEKLLMMVENHFKLLSEDHHLAIVTQLELRQSNKDLRLKINDVLKGYLKAIDQILASGIETGEFSPSLDIRLARQMIFGTIDETVTTWVMNDQKYSLTDLAPAVHKLLVHGCSSR</sequence>
<reference evidence="5 6" key="1">
    <citation type="submission" date="2013-07" db="EMBL/GenBank/DDBJ databases">
        <title>Complete genome sequence of Bacillus infantis NRRL B-14911 that has potential to induce cardiac disease by antigenic mimicry.</title>
        <authorList>
            <person name="Massilamany C."/>
            <person name="Smith T.P.L."/>
            <person name="Loy J.D."/>
            <person name="Barletta R."/>
            <person name="Reddy J."/>
        </authorList>
    </citation>
    <scope>NUCLEOTIDE SEQUENCE [LARGE SCALE GENOMIC DNA]</scope>
    <source>
        <strain evidence="5 6">NRRL B-14911</strain>
    </source>
</reference>
<proteinExistence type="predicted"/>
<dbReference type="InterPro" id="IPR013570">
    <property type="entry name" value="Tscrpt_reg_YsiA_C"/>
</dbReference>
<dbReference type="SUPFAM" id="SSF48498">
    <property type="entry name" value="Tetracyclin repressor-like, C-terminal domain"/>
    <property type="match status" value="1"/>
</dbReference>
<dbReference type="Pfam" id="PF08359">
    <property type="entry name" value="TetR_C_4"/>
    <property type="match status" value="1"/>
</dbReference>
<evidence type="ECO:0000256" key="3">
    <source>
        <dbReference type="PROSITE-ProRule" id="PRU00335"/>
    </source>
</evidence>
<dbReference type="EMBL" id="CP006643">
    <property type="protein sequence ID" value="AGX05759.1"/>
    <property type="molecule type" value="Genomic_DNA"/>
</dbReference>
<dbReference type="InterPro" id="IPR009057">
    <property type="entry name" value="Homeodomain-like_sf"/>
</dbReference>
<feature type="DNA-binding region" description="H-T-H motif" evidence="3">
    <location>
        <begin position="61"/>
        <end position="80"/>
    </location>
</feature>
<evidence type="ECO:0000313" key="6">
    <source>
        <dbReference type="Proteomes" id="UP000017805"/>
    </source>
</evidence>
<keyword evidence="6" id="KW-1185">Reference proteome</keyword>
<dbReference type="Gene3D" id="1.10.10.60">
    <property type="entry name" value="Homeodomain-like"/>
    <property type="match status" value="1"/>
</dbReference>
<dbReference type="AlphaFoldDB" id="U5LD56"/>
<dbReference type="KEGG" id="bif:N288_19410"/>
<name>U5LD56_9BACI</name>
<dbReference type="SUPFAM" id="SSF46689">
    <property type="entry name" value="Homeodomain-like"/>
    <property type="match status" value="1"/>
</dbReference>